<reference evidence="4 5" key="1">
    <citation type="submission" date="2018-07" db="EMBL/GenBank/DDBJ databases">
        <title>Genomic Encyclopedia of Type Strains, Phase IV (KMG-IV): sequencing the most valuable type-strain genomes for metagenomic binning, comparative biology and taxonomic classification.</title>
        <authorList>
            <person name="Goeker M."/>
        </authorList>
    </citation>
    <scope>NUCLEOTIDE SEQUENCE [LARGE SCALE GENOMIC DNA]</scope>
    <source>
        <strain evidence="4 5">DSM 44952</strain>
    </source>
</reference>
<feature type="domain" description="HTH merR-type" evidence="3">
    <location>
        <begin position="32"/>
        <end position="101"/>
    </location>
</feature>
<evidence type="ECO:0000313" key="4">
    <source>
        <dbReference type="EMBL" id="RDI42888.1"/>
    </source>
</evidence>
<evidence type="ECO:0000313" key="5">
    <source>
        <dbReference type="Proteomes" id="UP000255355"/>
    </source>
</evidence>
<dbReference type="RefSeq" id="WP_068032228.1">
    <property type="nucleotide sequence ID" value="NZ_QQAZ01000023.1"/>
</dbReference>
<protein>
    <submittedName>
        <fullName evidence="4">MerR-like DNA binding protein</fullName>
    </submittedName>
</protein>
<evidence type="ECO:0000256" key="1">
    <source>
        <dbReference type="ARBA" id="ARBA00023125"/>
    </source>
</evidence>
<dbReference type="AlphaFoldDB" id="A0A370GGG9"/>
<dbReference type="GO" id="GO:0003700">
    <property type="term" value="F:DNA-binding transcription factor activity"/>
    <property type="evidence" value="ECO:0007669"/>
    <property type="project" value="InterPro"/>
</dbReference>
<dbReference type="STRING" id="1210089.GCA_001613165_07780"/>
<evidence type="ECO:0000256" key="2">
    <source>
        <dbReference type="SAM" id="MobiDB-lite"/>
    </source>
</evidence>
<dbReference type="PANTHER" id="PTHR30204">
    <property type="entry name" value="REDOX-CYCLING DRUG-SENSING TRANSCRIPTIONAL ACTIVATOR SOXR"/>
    <property type="match status" value="1"/>
</dbReference>
<dbReference type="OrthoDB" id="4569196at2"/>
<dbReference type="InterPro" id="IPR047057">
    <property type="entry name" value="MerR_fam"/>
</dbReference>
<dbReference type="PRINTS" id="PR00040">
    <property type="entry name" value="HTHMERR"/>
</dbReference>
<keyword evidence="1" id="KW-0238">DNA-binding</keyword>
<dbReference type="PROSITE" id="PS50937">
    <property type="entry name" value="HTH_MERR_2"/>
    <property type="match status" value="1"/>
</dbReference>
<dbReference type="PANTHER" id="PTHR30204:SF93">
    <property type="entry name" value="HTH MERR-TYPE DOMAIN-CONTAINING PROTEIN"/>
    <property type="match status" value="1"/>
</dbReference>
<gene>
    <name evidence="4" type="ORF">DFR68_12321</name>
</gene>
<keyword evidence="5" id="KW-1185">Reference proteome</keyword>
<dbReference type="Gene3D" id="1.10.1660.10">
    <property type="match status" value="1"/>
</dbReference>
<dbReference type="Proteomes" id="UP000255355">
    <property type="component" value="Unassembled WGS sequence"/>
</dbReference>
<organism evidence="4 5">
    <name type="scientific">Nocardia mexicana</name>
    <dbReference type="NCBI Taxonomy" id="279262"/>
    <lineage>
        <taxon>Bacteria</taxon>
        <taxon>Bacillati</taxon>
        <taxon>Actinomycetota</taxon>
        <taxon>Actinomycetes</taxon>
        <taxon>Mycobacteriales</taxon>
        <taxon>Nocardiaceae</taxon>
        <taxon>Nocardia</taxon>
    </lineage>
</organism>
<dbReference type="CDD" id="cd00592">
    <property type="entry name" value="HTH_MerR-like"/>
    <property type="match status" value="1"/>
</dbReference>
<dbReference type="SUPFAM" id="SSF46955">
    <property type="entry name" value="Putative DNA-binding domain"/>
    <property type="match status" value="1"/>
</dbReference>
<dbReference type="SMART" id="SM00422">
    <property type="entry name" value="HTH_MERR"/>
    <property type="match status" value="1"/>
</dbReference>
<name>A0A370GGG9_9NOCA</name>
<dbReference type="InterPro" id="IPR000551">
    <property type="entry name" value="MerR-type_HTH_dom"/>
</dbReference>
<dbReference type="GO" id="GO:0003677">
    <property type="term" value="F:DNA binding"/>
    <property type="evidence" value="ECO:0007669"/>
    <property type="project" value="UniProtKB-KW"/>
</dbReference>
<dbReference type="EMBL" id="QQAZ01000023">
    <property type="protein sequence ID" value="RDI42888.1"/>
    <property type="molecule type" value="Genomic_DNA"/>
</dbReference>
<evidence type="ECO:0000259" key="3">
    <source>
        <dbReference type="PROSITE" id="PS50937"/>
    </source>
</evidence>
<comment type="caution">
    <text evidence="4">The sequence shown here is derived from an EMBL/GenBank/DDBJ whole genome shotgun (WGS) entry which is preliminary data.</text>
</comment>
<accession>A0A370GGG9</accession>
<sequence>MSTSTCTGRIHIDGPAAPEPGAGGFGRPSSAGFTIGRAAAFAGTTVATVRLYHQYGLLDEPDRDSSGRRRYGPAELLRLVRVRTLAGAGVPLTDIADLLDYLADIERVLGDRR</sequence>
<dbReference type="Pfam" id="PF13411">
    <property type="entry name" value="MerR_1"/>
    <property type="match status" value="1"/>
</dbReference>
<dbReference type="InterPro" id="IPR009061">
    <property type="entry name" value="DNA-bd_dom_put_sf"/>
</dbReference>
<feature type="region of interest" description="Disordered" evidence="2">
    <location>
        <begin position="1"/>
        <end position="28"/>
    </location>
</feature>
<proteinExistence type="predicted"/>